<dbReference type="OMA" id="HPVWDKD"/>
<sequence length="1551" mass="162472">MVPDKVEVSAAGTTAAAAAAAATGSPSPTAAGAKVPATAAVGDVAAVTAMTTGKSVDAAADAEDGEAAIDGNGEAAAAAAEQEGGEQEIAVLLTVHPPQATPAEAAAPLVLEPLGGMELVMQVRQLLGEIPQTCLYSAFRLVALTPEPEGAEDGASSGGGGDAVWKREGDVMNDFVELRSIPAVAARPENVEVRMELEPYTVSTARQHLQKFRELLKFPPPCQDGVGPGAKKGAGGGGKKGKGKSGGGGKNKKSKESPANSGATASKAVVAKAGGEGEGEGGAAAAAGEVDPAAEAAAQRIQRALDIRGRLKDSRVPVVGAEGLGAFYGVGLGLAVEEVASPSLEEGGGKHKGGKDRDGPITCVKGVSVSAWNPPPPQRRLVGDLMYLEVVALDGTVINITCTQGGFYVNGTSRGNFDPRPISGNPCHSHELAVCLLARNPSFAKAWNNAVAQAWKRIQSDDPVHALARAMREGRGDQVMVKPQWNMPIPDPKWGEHKADPCRAQDDLSSGFGMEDRGVPREWNDEYQCLLELPSGTAELSMTRSRALHKLLCDFQDAATAGAVAISDGFIPPANPTEAEHSHVFVFNNIFFSYAADSPDAYKAVSGDSAARKSASQDLASVVALNLLGEAFHPQLSIKTLATAVVDFGGRRLIAQSLVPGILNGDQTNKVVYGAMEHGQPLRGNEKVSSLLKDVGQRLMIAEREIDAVPIKKPPSPSPSPSSSTSAGGVEESAQETSPGSCDEAAEAAEAAPATVKITGAVEMKGIVGSDGRSYLLDVSRVTPRDANWVRGAKGTGGYNEWMAAQVDEPVLTVGDWEKDATQGQEAGKGKGPDLSFESMAVLRPELLTMFTRHKVGEWFRTRNSEKLASDADTPAPEAKNESGDAAEKSPLPPTPEKAPLAEKETIPSPSVLAEAEAGGGSSKTTEIPVEEGGSVVAQAGGEDAEEGEEEKAMKELRMSEEDLTKLKDEQEARCKELAMNVNVFMPYKGCVDEEQLLADEEMARSAARHLWDVALPLVTAEVKRGSLCPLDCAELAKVLHGSGVNMRYLGRLATVAIEEEAEDAAVRADGKLRRWRMPLFWLEMLETEMVARAATHVFNRYMAMSSPRARHAQGRAVQQFLNCLIGGTENASPPTAPGCRRMTSASSRSPPTGCGNPCALKCSSGSATGWSSGGRPSNAENAERRHKLPLLRRLSQRLGARVLSKTYRLETKEPFALEDIAGVSPVVKSCVPASPAPDAAEALEMAQLHLTSGSGLQMAHDFAHHAATLLLQACDGMHSKYPAALNLQARVMYLGGDPDTAVALQLKALAFYEQLEGLDSAAVVKCHEQLGQYYMTAGIYDKALAHMRAFCYLVELTAGPNHPELSNAYHRMGRAYQDLGSAIMALRCYQEALERQPGDHMINPRVHHSVAETLEAMGGYPDALKHERLSHAGFKAVHGDQHPLVAKSTQNIRALTTKLVKAAQGNPSQQTSLLAEAKAAAAAAAAAASASQQNASGKGSGKAAPAAEPRAGASAGGKDGGVEESKSSGQGGSSSGKKDCSCCETKKSSA</sequence>
<dbReference type="CDD" id="cd15466">
    <property type="entry name" value="CLU-central"/>
    <property type="match status" value="1"/>
</dbReference>
<feature type="domain" description="Clu" evidence="4">
    <location>
        <begin position="490"/>
        <end position="790"/>
    </location>
</feature>
<feature type="region of interest" description="Disordered" evidence="3">
    <location>
        <begin position="1133"/>
        <end position="1154"/>
    </location>
</feature>
<feature type="region of interest" description="Disordered" evidence="3">
    <location>
        <begin position="867"/>
        <end position="958"/>
    </location>
</feature>
<feature type="compositionally biased region" description="Low complexity" evidence="3">
    <location>
        <begin position="1492"/>
        <end position="1514"/>
    </location>
</feature>
<dbReference type="GO" id="GO:0005737">
    <property type="term" value="C:cytoplasm"/>
    <property type="evidence" value="ECO:0007669"/>
    <property type="project" value="TreeGrafter"/>
</dbReference>
<dbReference type="Proteomes" id="UP000002630">
    <property type="component" value="Linkage Group LG10"/>
</dbReference>
<dbReference type="InterPro" id="IPR011990">
    <property type="entry name" value="TPR-like_helical_dom_sf"/>
</dbReference>
<dbReference type="Pfam" id="PF12807">
    <property type="entry name" value="eIF3_p135"/>
    <property type="match status" value="1"/>
</dbReference>
<evidence type="ECO:0000313" key="5">
    <source>
        <dbReference type="EMBL" id="CBJ28142.1"/>
    </source>
</evidence>
<feature type="compositionally biased region" description="Low complexity" evidence="3">
    <location>
        <begin position="262"/>
        <end position="273"/>
    </location>
</feature>
<proteinExistence type="predicted"/>
<dbReference type="InParanoid" id="D7G8X4"/>
<evidence type="ECO:0000256" key="3">
    <source>
        <dbReference type="SAM" id="MobiDB-lite"/>
    </source>
</evidence>
<feature type="compositionally biased region" description="Basic and acidic residues" evidence="3">
    <location>
        <begin position="879"/>
        <end position="888"/>
    </location>
</feature>
<keyword evidence="6" id="KW-1185">Reference proteome</keyword>
<dbReference type="InterPro" id="IPR023231">
    <property type="entry name" value="GSKIP_dom_sf"/>
</dbReference>
<dbReference type="SMART" id="SM00028">
    <property type="entry name" value="TPR"/>
    <property type="match status" value="2"/>
</dbReference>
<name>D7G8X4_ECTSI</name>
<evidence type="ECO:0000256" key="2">
    <source>
        <dbReference type="PROSITE-ProRule" id="PRU00339"/>
    </source>
</evidence>
<evidence type="ECO:0000259" key="4">
    <source>
        <dbReference type="PROSITE" id="PS51823"/>
    </source>
</evidence>
<dbReference type="PANTHER" id="PTHR12601">
    <property type="entry name" value="EUKARYOTIC TRANSLATION INITIATION FACTOR 3 SUBUNIT EIF-3"/>
    <property type="match status" value="1"/>
</dbReference>
<dbReference type="InterPro" id="IPR019734">
    <property type="entry name" value="TPR_rpt"/>
</dbReference>
<dbReference type="InterPro" id="IPR033646">
    <property type="entry name" value="CLU-central"/>
</dbReference>
<dbReference type="InterPro" id="IPR027523">
    <property type="entry name" value="CLU_prot"/>
</dbReference>
<dbReference type="EMBL" id="FN649735">
    <property type="protein sequence ID" value="CBJ28142.1"/>
    <property type="molecule type" value="Genomic_DNA"/>
</dbReference>
<dbReference type="PROSITE" id="PS50005">
    <property type="entry name" value="TPR"/>
    <property type="match status" value="1"/>
</dbReference>
<keyword evidence="2" id="KW-0802">TPR repeat</keyword>
<feature type="compositionally biased region" description="Gly residues" evidence="3">
    <location>
        <begin position="226"/>
        <end position="249"/>
    </location>
</feature>
<dbReference type="Gene3D" id="1.25.40.10">
    <property type="entry name" value="Tetratricopeptide repeat domain"/>
    <property type="match status" value="1"/>
</dbReference>
<dbReference type="InterPro" id="IPR025697">
    <property type="entry name" value="CLU_dom"/>
</dbReference>
<dbReference type="SUPFAM" id="SSF103107">
    <property type="entry name" value="Hypothetical protein c14orf129, hspc210"/>
    <property type="match status" value="1"/>
</dbReference>
<dbReference type="Pfam" id="PF15044">
    <property type="entry name" value="CLU_N"/>
    <property type="match status" value="1"/>
</dbReference>
<organism evidence="5 6">
    <name type="scientific">Ectocarpus siliculosus</name>
    <name type="common">Brown alga</name>
    <name type="synonym">Conferva siliculosa</name>
    <dbReference type="NCBI Taxonomy" id="2880"/>
    <lineage>
        <taxon>Eukaryota</taxon>
        <taxon>Sar</taxon>
        <taxon>Stramenopiles</taxon>
        <taxon>Ochrophyta</taxon>
        <taxon>PX clade</taxon>
        <taxon>Phaeophyceae</taxon>
        <taxon>Ectocarpales</taxon>
        <taxon>Ectocarpaceae</taxon>
        <taxon>Ectocarpus</taxon>
    </lineage>
</organism>
<dbReference type="eggNOG" id="KOG1839">
    <property type="taxonomic scope" value="Eukaryota"/>
</dbReference>
<feature type="repeat" description="TPR" evidence="2">
    <location>
        <begin position="1367"/>
        <end position="1400"/>
    </location>
</feature>
<evidence type="ECO:0000256" key="1">
    <source>
        <dbReference type="ARBA" id="ARBA00022490"/>
    </source>
</evidence>
<dbReference type="OrthoDB" id="1414216at2759"/>
<dbReference type="STRING" id="2880.D7G8X4"/>
<protein>
    <recommendedName>
        <fullName evidence="4">Clu domain-containing protein</fullName>
    </recommendedName>
</protein>
<accession>D7G8X4</accession>
<dbReference type="PROSITE" id="PS51823">
    <property type="entry name" value="CLU"/>
    <property type="match status" value="1"/>
</dbReference>
<dbReference type="Pfam" id="PF13236">
    <property type="entry name" value="CLU"/>
    <property type="match status" value="1"/>
</dbReference>
<feature type="region of interest" description="Disordered" evidence="3">
    <location>
        <begin position="218"/>
        <end position="287"/>
    </location>
</feature>
<gene>
    <name evidence="5" type="ORF">Esi_0092_0086</name>
</gene>
<dbReference type="EMBL" id="FN649160">
    <property type="protein sequence ID" value="CBJ28142.1"/>
    <property type="molecule type" value="Genomic_DNA"/>
</dbReference>
<feature type="region of interest" description="Disordered" evidence="3">
    <location>
        <begin position="1492"/>
        <end position="1551"/>
    </location>
</feature>
<dbReference type="PANTHER" id="PTHR12601:SF6">
    <property type="entry name" value="CLUSTERED MITOCHONDRIA PROTEIN HOMOLOG"/>
    <property type="match status" value="1"/>
</dbReference>
<reference evidence="5 6" key="1">
    <citation type="journal article" date="2010" name="Nature">
        <title>The Ectocarpus genome and the independent evolution of multicellularity in brown algae.</title>
        <authorList>
            <person name="Cock J.M."/>
            <person name="Sterck L."/>
            <person name="Rouze P."/>
            <person name="Scornet D."/>
            <person name="Allen A.E."/>
            <person name="Amoutzias G."/>
            <person name="Anthouard V."/>
            <person name="Artiguenave F."/>
            <person name="Aury J.M."/>
            <person name="Badger J.H."/>
            <person name="Beszteri B."/>
            <person name="Billiau K."/>
            <person name="Bonnet E."/>
            <person name="Bothwell J.H."/>
            <person name="Bowler C."/>
            <person name="Boyen C."/>
            <person name="Brownlee C."/>
            <person name="Carrano C.J."/>
            <person name="Charrier B."/>
            <person name="Cho G.Y."/>
            <person name="Coelho S.M."/>
            <person name="Collen J."/>
            <person name="Corre E."/>
            <person name="Da Silva C."/>
            <person name="Delage L."/>
            <person name="Delaroque N."/>
            <person name="Dittami S.M."/>
            <person name="Doulbeau S."/>
            <person name="Elias M."/>
            <person name="Farnham G."/>
            <person name="Gachon C.M."/>
            <person name="Gschloessl B."/>
            <person name="Heesch S."/>
            <person name="Jabbari K."/>
            <person name="Jubin C."/>
            <person name="Kawai H."/>
            <person name="Kimura K."/>
            <person name="Kloareg B."/>
            <person name="Kupper F.C."/>
            <person name="Lang D."/>
            <person name="Le Bail A."/>
            <person name="Leblanc C."/>
            <person name="Lerouge P."/>
            <person name="Lohr M."/>
            <person name="Lopez P.J."/>
            <person name="Martens C."/>
            <person name="Maumus F."/>
            <person name="Michel G."/>
            <person name="Miranda-Saavedra D."/>
            <person name="Morales J."/>
            <person name="Moreau H."/>
            <person name="Motomura T."/>
            <person name="Nagasato C."/>
            <person name="Napoli C.A."/>
            <person name="Nelson D.R."/>
            <person name="Nyvall-Collen P."/>
            <person name="Peters A.F."/>
            <person name="Pommier C."/>
            <person name="Potin P."/>
            <person name="Poulain J."/>
            <person name="Quesneville H."/>
            <person name="Read B."/>
            <person name="Rensing S.A."/>
            <person name="Ritter A."/>
            <person name="Rousvoal S."/>
            <person name="Samanta M."/>
            <person name="Samson G."/>
            <person name="Schroeder D.C."/>
            <person name="Segurens B."/>
            <person name="Strittmatter M."/>
            <person name="Tonon T."/>
            <person name="Tregear J.W."/>
            <person name="Valentin K."/>
            <person name="von Dassow P."/>
            <person name="Yamagishi T."/>
            <person name="Van de Peer Y."/>
            <person name="Wincker P."/>
        </authorList>
    </citation>
    <scope>NUCLEOTIDE SEQUENCE [LARGE SCALE GENOMIC DNA]</scope>
    <source>
        <strain evidence="6">Ec32 / CCAP1310/4</strain>
    </source>
</reference>
<evidence type="ECO:0000313" key="6">
    <source>
        <dbReference type="Proteomes" id="UP000002630"/>
    </source>
</evidence>
<dbReference type="InterPro" id="IPR028275">
    <property type="entry name" value="CLU_N"/>
</dbReference>
<feature type="compositionally biased region" description="Basic and acidic residues" evidence="3">
    <location>
        <begin position="1537"/>
        <end position="1551"/>
    </location>
</feature>
<keyword evidence="1" id="KW-0963">Cytoplasm</keyword>
<feature type="region of interest" description="Disordered" evidence="3">
    <location>
        <begin position="706"/>
        <end position="742"/>
    </location>
</feature>
<dbReference type="SUPFAM" id="SSF48452">
    <property type="entry name" value="TPR-like"/>
    <property type="match status" value="1"/>
</dbReference>